<dbReference type="InterPro" id="IPR029058">
    <property type="entry name" value="AB_hydrolase_fold"/>
</dbReference>
<dbReference type="PANTHER" id="PTHR34853:SF1">
    <property type="entry name" value="LIPASE 5"/>
    <property type="match status" value="1"/>
</dbReference>
<dbReference type="InterPro" id="IPR006311">
    <property type="entry name" value="TAT_signal"/>
</dbReference>
<reference evidence="3 4" key="1">
    <citation type="submission" date="2020-10" db="EMBL/GenBank/DDBJ databases">
        <title>Sequencing the genomes of 1000 actinobacteria strains.</title>
        <authorList>
            <person name="Klenk H.-P."/>
        </authorList>
    </citation>
    <scope>NUCLEOTIDE SEQUENCE [LARGE SCALE GENOMIC DNA]</scope>
    <source>
        <strain evidence="3 4">DSM 46744</strain>
    </source>
</reference>
<evidence type="ECO:0000256" key="2">
    <source>
        <dbReference type="SAM" id="SignalP"/>
    </source>
</evidence>
<evidence type="ECO:0000256" key="1">
    <source>
        <dbReference type="SAM" id="MobiDB-lite"/>
    </source>
</evidence>
<dbReference type="InterPro" id="IPR005152">
    <property type="entry name" value="Lipase_secreted"/>
</dbReference>
<sequence>MSSTVRRLLRTAVACGMGVALTATALQAPATAAPREFASPAEDPFYTPPQPLPAGSPGDIIRSRESVFTIDPFGRNPVEGVTSTQVLYRSEDVHGDPIAVSGTVLVPEEEWAGQGERPLVTYGVGTRGLGDDCAPSYTMTQGLDYEMFFIADALNKGWAVAVTDMQGLGTPGLHTYEVGKAQGMAALNMARAAQRLPGTGLDGNPVAAMGYSQGGTTAGWAAELAASYAPELDLKGVVAGGVPADLRAVAANLDGNLFAAFMFMSAAGYDAAYPSLDLESFLNDAGKELMATASDVCIASVDGIATFGETAFKKVGDFTTSDPLATPQWQARLDENRLGSTAPTVPVLQTQAVYDQIIPFEQADTLHKAWCAKGANVTWKTYTIAEHATGMVWTWPDAINFLTDRFAGKPAQGNCAA</sequence>
<dbReference type="Pfam" id="PF03583">
    <property type="entry name" value="LIP"/>
    <property type="match status" value="1"/>
</dbReference>
<dbReference type="EMBL" id="JADBDZ010000001">
    <property type="protein sequence ID" value="MBE1530546.1"/>
    <property type="molecule type" value="Genomic_DNA"/>
</dbReference>
<feature type="signal peptide" evidence="2">
    <location>
        <begin position="1"/>
        <end position="25"/>
    </location>
</feature>
<feature type="chain" id="PRO_5046069469" evidence="2">
    <location>
        <begin position="26"/>
        <end position="417"/>
    </location>
</feature>
<dbReference type="PROSITE" id="PS51318">
    <property type="entry name" value="TAT"/>
    <property type="match status" value="1"/>
</dbReference>
<name>A0ABR9JJ14_9ACTN</name>
<comment type="caution">
    <text evidence="3">The sequence shown here is derived from an EMBL/GenBank/DDBJ whole genome shotgun (WGS) entry which is preliminary data.</text>
</comment>
<feature type="region of interest" description="Disordered" evidence="1">
    <location>
        <begin position="34"/>
        <end position="53"/>
    </location>
</feature>
<dbReference type="RefSeq" id="WP_192757536.1">
    <property type="nucleotide sequence ID" value="NZ_JADBDZ010000001.1"/>
</dbReference>
<dbReference type="PIRSF" id="PIRSF029171">
    <property type="entry name" value="Esterase_LipA"/>
    <property type="match status" value="1"/>
</dbReference>
<keyword evidence="4" id="KW-1185">Reference proteome</keyword>
<dbReference type="Gene3D" id="1.10.260.130">
    <property type="match status" value="1"/>
</dbReference>
<dbReference type="SUPFAM" id="SSF53474">
    <property type="entry name" value="alpha/beta-Hydrolases"/>
    <property type="match status" value="1"/>
</dbReference>
<organism evidence="3 4">
    <name type="scientific">Actinomadura algeriensis</name>
    <dbReference type="NCBI Taxonomy" id="1679523"/>
    <lineage>
        <taxon>Bacteria</taxon>
        <taxon>Bacillati</taxon>
        <taxon>Actinomycetota</taxon>
        <taxon>Actinomycetes</taxon>
        <taxon>Streptosporangiales</taxon>
        <taxon>Thermomonosporaceae</taxon>
        <taxon>Actinomadura</taxon>
    </lineage>
</organism>
<proteinExistence type="predicted"/>
<dbReference type="PANTHER" id="PTHR34853">
    <property type="match status" value="1"/>
</dbReference>
<gene>
    <name evidence="3" type="ORF">H4W34_000379</name>
</gene>
<evidence type="ECO:0000313" key="4">
    <source>
        <dbReference type="Proteomes" id="UP000627838"/>
    </source>
</evidence>
<keyword evidence="2" id="KW-0732">Signal</keyword>
<dbReference type="Proteomes" id="UP000627838">
    <property type="component" value="Unassembled WGS sequence"/>
</dbReference>
<dbReference type="Gene3D" id="3.40.50.1820">
    <property type="entry name" value="alpha/beta hydrolase"/>
    <property type="match status" value="1"/>
</dbReference>
<protein>
    <submittedName>
        <fullName evidence="3">Esterase</fullName>
    </submittedName>
</protein>
<evidence type="ECO:0000313" key="3">
    <source>
        <dbReference type="EMBL" id="MBE1530546.1"/>
    </source>
</evidence>
<accession>A0ABR9JJ14</accession>